<dbReference type="AlphaFoldDB" id="A0A1Y0B0X4"/>
<proteinExistence type="predicted"/>
<accession>A0A1Y0B0X4</accession>
<gene>
    <name evidence="1" type="ORF">AEK19_MT0795</name>
</gene>
<organism evidence="1">
    <name type="scientific">Utricularia reniformis</name>
    <dbReference type="NCBI Taxonomy" id="192314"/>
    <lineage>
        <taxon>Eukaryota</taxon>
        <taxon>Viridiplantae</taxon>
        <taxon>Streptophyta</taxon>
        <taxon>Embryophyta</taxon>
        <taxon>Tracheophyta</taxon>
        <taxon>Spermatophyta</taxon>
        <taxon>Magnoliopsida</taxon>
        <taxon>eudicotyledons</taxon>
        <taxon>Gunneridae</taxon>
        <taxon>Pentapetalae</taxon>
        <taxon>asterids</taxon>
        <taxon>lamiids</taxon>
        <taxon>Lamiales</taxon>
        <taxon>Lentibulariaceae</taxon>
        <taxon>Utricularia</taxon>
    </lineage>
</organism>
<dbReference type="EMBL" id="KY774314">
    <property type="protein sequence ID" value="ART31034.1"/>
    <property type="molecule type" value="Genomic_DNA"/>
</dbReference>
<geneLocation type="mitochondrion" evidence="1"/>
<keyword evidence="1" id="KW-0496">Mitochondrion</keyword>
<protein>
    <submittedName>
        <fullName evidence="1">Uncharacterized protein</fullName>
    </submittedName>
</protein>
<evidence type="ECO:0000313" key="1">
    <source>
        <dbReference type="EMBL" id="ART31034.1"/>
    </source>
</evidence>
<sequence>MCLPMDHHEIHHLGECVLDFNLFASTVKWKVWVCRCPAIRLLGRHFPNRRK</sequence>
<name>A0A1Y0B0X4_9LAMI</name>
<reference evidence="1" key="1">
    <citation type="submission" date="2017-03" db="EMBL/GenBank/DDBJ databases">
        <title>The mitochondrial genome of the carnivorous plant Utricularia reniformis (Lentibulariaceae): structure, comparative analysis and evolutionary landmarks.</title>
        <authorList>
            <person name="Silva S.R."/>
            <person name="Alvarenga D.O."/>
            <person name="Michael T.P."/>
            <person name="Miranda V.F.O."/>
            <person name="Varani A.M."/>
        </authorList>
    </citation>
    <scope>NUCLEOTIDE SEQUENCE</scope>
</reference>